<keyword evidence="6" id="KW-1185">Reference proteome</keyword>
<dbReference type="Gene3D" id="1.10.4100.10">
    <property type="entry name" value="2-methylcitrate dehydratase PrpD"/>
    <property type="match status" value="1"/>
</dbReference>
<evidence type="ECO:0000259" key="4">
    <source>
        <dbReference type="Pfam" id="PF03972"/>
    </source>
</evidence>
<gene>
    <name evidence="5" type="ORF">FJTKL_09601</name>
</gene>
<protein>
    <recommendedName>
        <fullName evidence="4">MmgE/PrpD N-terminal domain-containing protein</fullName>
    </recommendedName>
</protein>
<dbReference type="Proteomes" id="UP001600888">
    <property type="component" value="Unassembled WGS sequence"/>
</dbReference>
<feature type="region of interest" description="Disordered" evidence="3">
    <location>
        <begin position="361"/>
        <end position="415"/>
    </location>
</feature>
<dbReference type="Pfam" id="PF03972">
    <property type="entry name" value="MmgE_PrpD_N"/>
    <property type="match status" value="1"/>
</dbReference>
<sequence length="415" mass="44754">MSAVNRALSKSLRLQKTFTSSPAARSASAKSVLGGASRTSALSTAPRFLSKASTASSFHTMASLKSAAGAPPKPSEGVGYDLEIKDIANYIHGYKVDSELAFDTARYVFLDTIGCGLEGLRFKECNKLLGPIVPGTVVPNGTKVFGTPFQLDPVNGAFNIGAMIRWLDYNDCWLAAEWGHPSDNLGAILAVADWVNRTNKAGGNLAGGKIFTIEDVLEGMIKAHEIQGCLALENSFNKVGLDHVVLVKVASTAVVSGMLGLSEKQTADAITQAWVDGQSLRTYRHTPNTMSRKSWAAGDACQRAVNLVLKVQKGESGVPTVLSAPVWGFYDVLFKGKKFEFQRPYGSYVMENVLFKVSYPGKQHRTSKLKPTTRVSALTPTASQPSSTPRPPSRPRKRSTTSSRPPASRQRTSRR</sequence>
<organism evidence="5 6">
    <name type="scientific">Diaporthe vaccinii</name>
    <dbReference type="NCBI Taxonomy" id="105482"/>
    <lineage>
        <taxon>Eukaryota</taxon>
        <taxon>Fungi</taxon>
        <taxon>Dikarya</taxon>
        <taxon>Ascomycota</taxon>
        <taxon>Pezizomycotina</taxon>
        <taxon>Sordariomycetes</taxon>
        <taxon>Sordariomycetidae</taxon>
        <taxon>Diaporthales</taxon>
        <taxon>Diaporthaceae</taxon>
        <taxon>Diaporthe</taxon>
        <taxon>Diaporthe eres species complex</taxon>
    </lineage>
</organism>
<dbReference type="InterPro" id="IPR012705">
    <property type="entry name" value="2Me_IsoCit_deHydtase_PrpD"/>
</dbReference>
<dbReference type="InterPro" id="IPR036148">
    <property type="entry name" value="MmgE/PrpD_sf"/>
</dbReference>
<dbReference type="InterPro" id="IPR005656">
    <property type="entry name" value="MmgE_PrpD"/>
</dbReference>
<evidence type="ECO:0000313" key="6">
    <source>
        <dbReference type="Proteomes" id="UP001600888"/>
    </source>
</evidence>
<dbReference type="InterPro" id="IPR045336">
    <property type="entry name" value="MmgE_PrpD_N"/>
</dbReference>
<dbReference type="PANTHER" id="PTHR16943:SF16">
    <property type="entry name" value="2-METHYLCITRATE DEHYDRATASE-RELATED"/>
    <property type="match status" value="1"/>
</dbReference>
<feature type="compositionally biased region" description="Low complexity" evidence="3">
    <location>
        <begin position="400"/>
        <end position="415"/>
    </location>
</feature>
<dbReference type="InterPro" id="IPR042183">
    <property type="entry name" value="MmgE/PrpD_sf_1"/>
</dbReference>
<accession>A0ABR4EN17</accession>
<evidence type="ECO:0000256" key="3">
    <source>
        <dbReference type="SAM" id="MobiDB-lite"/>
    </source>
</evidence>
<proteinExistence type="inferred from homology"/>
<dbReference type="PANTHER" id="PTHR16943">
    <property type="entry name" value="2-METHYLCITRATE DEHYDRATASE-RELATED"/>
    <property type="match status" value="1"/>
</dbReference>
<evidence type="ECO:0000256" key="1">
    <source>
        <dbReference type="ARBA" id="ARBA00006174"/>
    </source>
</evidence>
<evidence type="ECO:0000256" key="2">
    <source>
        <dbReference type="ARBA" id="ARBA00023239"/>
    </source>
</evidence>
<dbReference type="NCBIfam" id="TIGR02330">
    <property type="entry name" value="prpD"/>
    <property type="match status" value="1"/>
</dbReference>
<dbReference type="EMBL" id="JBAWTH010000040">
    <property type="protein sequence ID" value="KAL2283828.1"/>
    <property type="molecule type" value="Genomic_DNA"/>
</dbReference>
<name>A0ABR4EN17_9PEZI</name>
<keyword evidence="2" id="KW-0456">Lyase</keyword>
<evidence type="ECO:0000313" key="5">
    <source>
        <dbReference type="EMBL" id="KAL2283828.1"/>
    </source>
</evidence>
<comment type="similarity">
    <text evidence="1">Belongs to the PrpD family.</text>
</comment>
<feature type="compositionally biased region" description="Polar residues" evidence="3">
    <location>
        <begin position="369"/>
        <end position="378"/>
    </location>
</feature>
<reference evidence="5 6" key="1">
    <citation type="submission" date="2024-03" db="EMBL/GenBank/DDBJ databases">
        <title>A high-quality draft genome sequence of Diaporthe vaccinii, a causative agent of upright dieback and viscid rot disease in cranberry plants.</title>
        <authorList>
            <person name="Sarrasin M."/>
            <person name="Lang B.F."/>
            <person name="Burger G."/>
        </authorList>
    </citation>
    <scope>NUCLEOTIDE SEQUENCE [LARGE SCALE GENOMIC DNA]</scope>
    <source>
        <strain evidence="5 6">IS7</strain>
    </source>
</reference>
<dbReference type="SUPFAM" id="SSF103378">
    <property type="entry name" value="2-methylcitrate dehydratase PrpD"/>
    <property type="match status" value="1"/>
</dbReference>
<comment type="caution">
    <text evidence="5">The sequence shown here is derived from an EMBL/GenBank/DDBJ whole genome shotgun (WGS) entry which is preliminary data.</text>
</comment>
<feature type="domain" description="MmgE/PrpD N-terminal" evidence="4">
    <location>
        <begin position="86"/>
        <end position="342"/>
    </location>
</feature>